<evidence type="ECO:0000313" key="1">
    <source>
        <dbReference type="EMBL" id="CAC5424711.1"/>
    </source>
</evidence>
<protein>
    <submittedName>
        <fullName evidence="1">Uncharacterized protein</fullName>
    </submittedName>
</protein>
<reference evidence="1 2" key="1">
    <citation type="submission" date="2020-06" db="EMBL/GenBank/DDBJ databases">
        <authorList>
            <person name="Li R."/>
            <person name="Bekaert M."/>
        </authorList>
    </citation>
    <scope>NUCLEOTIDE SEQUENCE [LARGE SCALE GENOMIC DNA]</scope>
    <source>
        <strain evidence="2">wild</strain>
    </source>
</reference>
<dbReference type="InterPro" id="IPR011042">
    <property type="entry name" value="6-blade_b-propeller_TolB-like"/>
</dbReference>
<sequence length="302" mass="34323">MHVLEQFTFRPNDKEMPLGQLILLHSQNDEAKSDDIEKGEHQNLPLCRDVSIQTENQCYSDSKDNCSDANCIKKSKTDTPQNDCNDKHEEYSMFHKISINISYRHQNIKKIDPISDKNAWIISGNQLHKITNHILDDKIYAENVCDIVMLRNECVFIILTKNTKIVQLVNENRLVLFANSGNQPFFPYCACATADDSIIVLLLSTVQEDQGVIGYAPENDFECYGICSDTKGNILVSDFRHHSGFILDKNLKYKRRLVNASDGLYNPKSVGLIKGSLWIADENGILILKNEHNVNNSMCLIV</sequence>
<dbReference type="Gene3D" id="2.120.10.30">
    <property type="entry name" value="TolB, C-terminal domain"/>
    <property type="match status" value="1"/>
</dbReference>
<dbReference type="AlphaFoldDB" id="A0A6J8EZR3"/>
<gene>
    <name evidence="1" type="ORF">MCOR_56588</name>
</gene>
<keyword evidence="2" id="KW-1185">Reference proteome</keyword>
<name>A0A6J8EZR3_MYTCO</name>
<evidence type="ECO:0000313" key="2">
    <source>
        <dbReference type="Proteomes" id="UP000507470"/>
    </source>
</evidence>
<dbReference type="Proteomes" id="UP000507470">
    <property type="component" value="Unassembled WGS sequence"/>
</dbReference>
<proteinExistence type="predicted"/>
<dbReference type="EMBL" id="CACVKT020010052">
    <property type="protein sequence ID" value="CAC5424711.1"/>
    <property type="molecule type" value="Genomic_DNA"/>
</dbReference>
<accession>A0A6J8EZR3</accession>
<dbReference type="OrthoDB" id="10617618at2759"/>
<organism evidence="1 2">
    <name type="scientific">Mytilus coruscus</name>
    <name type="common">Sea mussel</name>
    <dbReference type="NCBI Taxonomy" id="42192"/>
    <lineage>
        <taxon>Eukaryota</taxon>
        <taxon>Metazoa</taxon>
        <taxon>Spiralia</taxon>
        <taxon>Lophotrochozoa</taxon>
        <taxon>Mollusca</taxon>
        <taxon>Bivalvia</taxon>
        <taxon>Autobranchia</taxon>
        <taxon>Pteriomorphia</taxon>
        <taxon>Mytilida</taxon>
        <taxon>Mytiloidea</taxon>
        <taxon>Mytilidae</taxon>
        <taxon>Mytilinae</taxon>
        <taxon>Mytilus</taxon>
    </lineage>
</organism>